<dbReference type="Proteomes" id="UP000000763">
    <property type="component" value="Chromosome 3"/>
</dbReference>
<protein>
    <submittedName>
        <fullName evidence="2">Uncharacterized protein</fullName>
    </submittedName>
</protein>
<gene>
    <name evidence="2" type="primary">OSJNBb0056B16.14</name>
    <name evidence="3" type="synonym">OSJNBb0028K20.1</name>
</gene>
<accession>Q10JJ4</accession>
<dbReference type="EMBL" id="AC145386">
    <property type="protein sequence ID" value="AAR01691.1"/>
    <property type="molecule type" value="Genomic_DNA"/>
</dbReference>
<evidence type="ECO:0000256" key="1">
    <source>
        <dbReference type="SAM" id="MobiDB-lite"/>
    </source>
</evidence>
<name>Q10JJ4_ORYSJ</name>
<reference evidence="2" key="4">
    <citation type="submission" date="2006-01" db="EMBL/GenBank/DDBJ databases">
        <title>Oryza sativa chromosome 3 BAC OSJNBb0056B16 genomic sequence.</title>
        <authorList>
            <person name="Buell C.R."/>
            <person name="Yuan Q."/>
            <person name="Ouyang S."/>
            <person name="Liu J."/>
            <person name="Gansberger K."/>
            <person name="Jones K.M."/>
            <person name="Overton II L.L."/>
            <person name="Tsitrin T."/>
            <person name="Kim M.M."/>
            <person name="Bera J.J."/>
            <person name="Jin S.S."/>
            <person name="Fadrosh D.W."/>
            <person name="Tallon L.J."/>
            <person name="Koo H."/>
            <person name="Zismann V."/>
            <person name="Hsiao J."/>
            <person name="Blunt S."/>
            <person name="Vanaken S.S."/>
            <person name="Riedmuller S.B."/>
            <person name="Utterback T.T."/>
            <person name="Feldblyum T.V."/>
            <person name="Yang Q.Q."/>
            <person name="Haas B.J."/>
            <person name="Suh B.B."/>
            <person name="Peterson J.J."/>
            <person name="Quackenbush J."/>
            <person name="White O."/>
            <person name="Salzberg S.L."/>
            <person name="Fraser C.M."/>
        </authorList>
    </citation>
    <scope>NUCLEOTIDE SEQUENCE</scope>
</reference>
<organism evidence="2 4">
    <name type="scientific">Oryza sativa subsp. japonica</name>
    <name type="common">Rice</name>
    <dbReference type="NCBI Taxonomy" id="39947"/>
    <lineage>
        <taxon>Eukaryota</taxon>
        <taxon>Viridiplantae</taxon>
        <taxon>Streptophyta</taxon>
        <taxon>Embryophyta</taxon>
        <taxon>Tracheophyta</taxon>
        <taxon>Spermatophyta</taxon>
        <taxon>Magnoliopsida</taxon>
        <taxon>Liliopsida</taxon>
        <taxon>Poales</taxon>
        <taxon>Poaceae</taxon>
        <taxon>BOP clade</taxon>
        <taxon>Oryzoideae</taxon>
        <taxon>Oryzeae</taxon>
        <taxon>Oryzinae</taxon>
        <taxon>Oryza</taxon>
        <taxon>Oryza sativa</taxon>
    </lineage>
</organism>
<evidence type="ECO:0000313" key="4">
    <source>
        <dbReference type="Proteomes" id="UP000000763"/>
    </source>
</evidence>
<feature type="compositionally biased region" description="Basic and acidic residues" evidence="1">
    <location>
        <begin position="126"/>
        <end position="140"/>
    </location>
</feature>
<dbReference type="EMBL" id="AC137992">
    <property type="protein sequence ID" value="AAP44615.1"/>
    <property type="molecule type" value="Genomic_DNA"/>
</dbReference>
<dbReference type="AlphaFoldDB" id="Q10JJ4"/>
<proteinExistence type="predicted"/>
<reference evidence="4" key="5">
    <citation type="journal article" date="2008" name="Nucleic Acids Res.">
        <title>The rice annotation project database (RAP-DB): 2008 update.</title>
        <authorList>
            <consortium name="The rice annotation project (RAP)"/>
        </authorList>
    </citation>
    <scope>GENOME REANNOTATION</scope>
    <source>
        <strain evidence="4">cv. Nipponbare</strain>
    </source>
</reference>
<sequence>MASATREKGTGGGVGPTMERKLEARVSFTLRHGHHEVHMHVGAFGGLVWPSVMSSVKSQTKREVAVITIGGLTGHPMSVRPAGNINWGFRFQQPKVLKPPIHPPLLGHGGRRRQAPVAAEDLFLDFPKEETGGNERDSGGGREAAAAAGSGCGGKGEEAEATASKWEQAVAGR</sequence>
<reference evidence="4" key="2">
    <citation type="journal article" date="2005" name="Nature">
        <title>The map-based sequence of the rice genome.</title>
        <authorList>
            <consortium name="International rice genome sequencing project (IRGSP)"/>
            <person name="Matsumoto T."/>
            <person name="Wu J."/>
            <person name="Kanamori H."/>
            <person name="Katayose Y."/>
            <person name="Fujisawa M."/>
            <person name="Namiki N."/>
            <person name="Mizuno H."/>
            <person name="Yamamoto K."/>
            <person name="Antonio B.A."/>
            <person name="Baba T."/>
            <person name="Sakata K."/>
            <person name="Nagamura Y."/>
            <person name="Aoki H."/>
            <person name="Arikawa K."/>
            <person name="Arita K."/>
            <person name="Bito T."/>
            <person name="Chiden Y."/>
            <person name="Fujitsuka N."/>
            <person name="Fukunaka R."/>
            <person name="Hamada M."/>
            <person name="Harada C."/>
            <person name="Hayashi A."/>
            <person name="Hijishita S."/>
            <person name="Honda M."/>
            <person name="Hosokawa S."/>
            <person name="Ichikawa Y."/>
            <person name="Idonuma A."/>
            <person name="Iijima M."/>
            <person name="Ikeda M."/>
            <person name="Ikeno M."/>
            <person name="Ito K."/>
            <person name="Ito S."/>
            <person name="Ito T."/>
            <person name="Ito Y."/>
            <person name="Ito Y."/>
            <person name="Iwabuchi A."/>
            <person name="Kamiya K."/>
            <person name="Karasawa W."/>
            <person name="Kurita K."/>
            <person name="Katagiri S."/>
            <person name="Kikuta A."/>
            <person name="Kobayashi H."/>
            <person name="Kobayashi N."/>
            <person name="Machita K."/>
            <person name="Maehara T."/>
            <person name="Masukawa M."/>
            <person name="Mizubayashi T."/>
            <person name="Mukai Y."/>
            <person name="Nagasaki H."/>
            <person name="Nagata Y."/>
            <person name="Naito S."/>
            <person name="Nakashima M."/>
            <person name="Nakama Y."/>
            <person name="Nakamichi Y."/>
            <person name="Nakamura M."/>
            <person name="Meguro A."/>
            <person name="Negishi M."/>
            <person name="Ohta I."/>
            <person name="Ohta T."/>
            <person name="Okamoto M."/>
            <person name="Ono N."/>
            <person name="Saji S."/>
            <person name="Sakaguchi M."/>
            <person name="Sakai K."/>
            <person name="Shibata M."/>
            <person name="Shimokawa T."/>
            <person name="Song J."/>
            <person name="Takazaki Y."/>
            <person name="Terasawa K."/>
            <person name="Tsugane M."/>
            <person name="Tsuji K."/>
            <person name="Ueda S."/>
            <person name="Waki K."/>
            <person name="Yamagata H."/>
            <person name="Yamamoto M."/>
            <person name="Yamamoto S."/>
            <person name="Yamane H."/>
            <person name="Yoshiki S."/>
            <person name="Yoshihara R."/>
            <person name="Yukawa K."/>
            <person name="Zhong H."/>
            <person name="Yano M."/>
            <person name="Yuan Q."/>
            <person name="Ouyang S."/>
            <person name="Liu J."/>
            <person name="Jones K.M."/>
            <person name="Gansberger K."/>
            <person name="Moffat K."/>
            <person name="Hill J."/>
            <person name="Bera J."/>
            <person name="Fadrosh D."/>
            <person name="Jin S."/>
            <person name="Johri S."/>
            <person name="Kim M."/>
            <person name="Overton L."/>
            <person name="Reardon M."/>
            <person name="Tsitrin T."/>
            <person name="Vuong H."/>
            <person name="Weaver B."/>
            <person name="Ciecko A."/>
            <person name="Tallon L."/>
            <person name="Jackson J."/>
            <person name="Pai G."/>
            <person name="Aken S.V."/>
            <person name="Utterback T."/>
            <person name="Reidmuller S."/>
            <person name="Feldblyum T."/>
            <person name="Hsiao J."/>
            <person name="Zismann V."/>
            <person name="Iobst S."/>
            <person name="de Vazeille A.R."/>
            <person name="Buell C.R."/>
            <person name="Ying K."/>
            <person name="Li Y."/>
            <person name="Lu T."/>
            <person name="Huang Y."/>
            <person name="Zhao Q."/>
            <person name="Feng Q."/>
            <person name="Zhang L."/>
            <person name="Zhu J."/>
            <person name="Weng Q."/>
            <person name="Mu J."/>
            <person name="Lu Y."/>
            <person name="Fan D."/>
            <person name="Liu Y."/>
            <person name="Guan J."/>
            <person name="Zhang Y."/>
            <person name="Yu S."/>
            <person name="Liu X."/>
            <person name="Zhang Y."/>
            <person name="Hong G."/>
            <person name="Han B."/>
            <person name="Choisne N."/>
            <person name="Demange N."/>
            <person name="Orjeda G."/>
            <person name="Samain S."/>
            <person name="Cattolico L."/>
            <person name="Pelletier E."/>
            <person name="Couloux A."/>
            <person name="Segurens B."/>
            <person name="Wincker P."/>
            <person name="D'Hont A."/>
            <person name="Scarpelli C."/>
            <person name="Weissenbach J."/>
            <person name="Salanoubat M."/>
            <person name="Quetier F."/>
            <person name="Yu Y."/>
            <person name="Kim H.R."/>
            <person name="Rambo T."/>
            <person name="Currie J."/>
            <person name="Collura K."/>
            <person name="Luo M."/>
            <person name="Yang T."/>
            <person name="Ammiraju J.S.S."/>
            <person name="Engler F."/>
            <person name="Soderlund C."/>
            <person name="Wing R.A."/>
            <person name="Palmer L.E."/>
            <person name="de la Bastide M."/>
            <person name="Spiegel L."/>
            <person name="Nascimento L."/>
            <person name="Zutavern T."/>
            <person name="O'Shaughnessy A."/>
            <person name="Dike S."/>
            <person name="Dedhia N."/>
            <person name="Preston R."/>
            <person name="Balija V."/>
            <person name="McCombie W.R."/>
            <person name="Chow T."/>
            <person name="Chen H."/>
            <person name="Chung M."/>
            <person name="Chen C."/>
            <person name="Shaw J."/>
            <person name="Wu H."/>
            <person name="Hsiao K."/>
            <person name="Chao Y."/>
            <person name="Chu M."/>
            <person name="Cheng C."/>
            <person name="Hour A."/>
            <person name="Lee P."/>
            <person name="Lin S."/>
            <person name="Lin Y."/>
            <person name="Liou J."/>
            <person name="Liu S."/>
            <person name="Hsing Y."/>
            <person name="Raghuvanshi S."/>
            <person name="Mohanty A."/>
            <person name="Bharti A.K."/>
            <person name="Gaur A."/>
            <person name="Gupta V."/>
            <person name="Kumar D."/>
            <person name="Ravi V."/>
            <person name="Vij S."/>
            <person name="Kapur A."/>
            <person name="Khurana P."/>
            <person name="Khurana P."/>
            <person name="Khurana J.P."/>
            <person name="Tyagi A.K."/>
            <person name="Gaikwad K."/>
            <person name="Singh A."/>
            <person name="Dalal V."/>
            <person name="Srivastava S."/>
            <person name="Dixit A."/>
            <person name="Pal A.K."/>
            <person name="Ghazi I.A."/>
            <person name="Yadav M."/>
            <person name="Pandit A."/>
            <person name="Bhargava A."/>
            <person name="Sureshbabu K."/>
            <person name="Batra K."/>
            <person name="Sharma T.R."/>
            <person name="Mohapatra T."/>
            <person name="Singh N.K."/>
            <person name="Messing J."/>
            <person name="Nelson A.B."/>
            <person name="Fuks G."/>
            <person name="Kavchok S."/>
            <person name="Keizer G."/>
            <person name="Linton E."/>
            <person name="Llaca V."/>
            <person name="Song R."/>
            <person name="Tanyolac B."/>
            <person name="Young S."/>
            <person name="Ho-Il K."/>
            <person name="Hahn J.H."/>
            <person name="Sangsakoo G."/>
            <person name="Vanavichit A."/>
            <person name="de Mattos Luiz.A.T."/>
            <person name="Zimmer P.D."/>
            <person name="Malone G."/>
            <person name="Dellagostin O."/>
            <person name="de Oliveira A.C."/>
            <person name="Bevan M."/>
            <person name="Bancroft I."/>
            <person name="Minx P."/>
            <person name="Cordum H."/>
            <person name="Wilson R."/>
            <person name="Cheng Z."/>
            <person name="Jin W."/>
            <person name="Jiang J."/>
            <person name="Leong S.A."/>
            <person name="Iwama H."/>
            <person name="Gojobori T."/>
            <person name="Itoh T."/>
            <person name="Niimura Y."/>
            <person name="Fujii Y."/>
            <person name="Habara T."/>
            <person name="Sakai H."/>
            <person name="Sato Y."/>
            <person name="Wilson G."/>
            <person name="Kumar K."/>
            <person name="McCouch S."/>
            <person name="Juretic N."/>
            <person name="Hoen D."/>
            <person name="Wright S."/>
            <person name="Bruskiewich R."/>
            <person name="Bureau T."/>
            <person name="Miyao A."/>
            <person name="Hirochika H."/>
            <person name="Nishikawa T."/>
            <person name="Kadowaki K."/>
            <person name="Sugiura M."/>
            <person name="Burr B."/>
            <person name="Sasaki T."/>
        </authorList>
    </citation>
    <scope>NUCLEOTIDE SEQUENCE [LARGE SCALE GENOMIC DNA]</scope>
    <source>
        <strain evidence="4">cv. Nipponbare</strain>
    </source>
</reference>
<feature type="region of interest" description="Disordered" evidence="1">
    <location>
        <begin position="125"/>
        <end position="173"/>
    </location>
</feature>
<reference evidence="3" key="3">
    <citation type="submission" date="2006-01" db="EMBL/GenBank/DDBJ databases">
        <title>Oryza sativa chromosome 3 BAC OSJNBb0028K20 genomic sequence.</title>
        <authorList>
            <person name="Buell C.R."/>
            <person name="Yuan Q."/>
            <person name="Ouyang S."/>
            <person name="Liu J."/>
            <person name="Gansberger K."/>
            <person name="Jones K.M."/>
            <person name="Overton II L.L."/>
            <person name="Tsitrin T."/>
            <person name="Kim M.M."/>
            <person name="Bera J.J."/>
            <person name="Jin S.S."/>
            <person name="Fadrosh D.W."/>
            <person name="Tallon L.J."/>
            <person name="Koo H."/>
            <person name="Zismann V."/>
            <person name="Hsiao J."/>
            <person name="Blunt S."/>
            <person name="Vanaken S.S."/>
            <person name="Riedmuller S.B."/>
            <person name="Utterback T.T."/>
            <person name="Feldblyum T.V."/>
            <person name="Yang Q.Q."/>
            <person name="Haas B.J."/>
            <person name="Suh B.B."/>
            <person name="Peterson J.J."/>
            <person name="Quackenbush J."/>
            <person name="White O."/>
            <person name="Salzberg S.L."/>
            <person name="Fraser C.M."/>
        </authorList>
    </citation>
    <scope>NUCLEOTIDE SEQUENCE</scope>
</reference>
<reference evidence="2" key="1">
    <citation type="submission" date="2003-05" db="EMBL/GenBank/DDBJ databases">
        <authorList>
            <person name="Buell R."/>
        </authorList>
    </citation>
    <scope>NUCLEOTIDE SEQUENCE</scope>
</reference>
<evidence type="ECO:0000313" key="3">
    <source>
        <dbReference type="EMBL" id="AAR01691.1"/>
    </source>
</evidence>
<evidence type="ECO:0000313" key="2">
    <source>
        <dbReference type="EMBL" id="AAP44615.1"/>
    </source>
</evidence>